<dbReference type="Proteomes" id="UP000241048">
    <property type="component" value="Unassembled WGS sequence"/>
</dbReference>
<evidence type="ECO:0000256" key="3">
    <source>
        <dbReference type="ARBA" id="ARBA00010199"/>
    </source>
</evidence>
<keyword evidence="9 13" id="KW-1133">Transmembrane helix</keyword>
<proteinExistence type="inferred from homology"/>
<dbReference type="PANTHER" id="PTHR43298">
    <property type="entry name" value="MULTIDRUG RESISTANCE PROTEIN NORM-RELATED"/>
    <property type="match status" value="1"/>
</dbReference>
<dbReference type="NCBIfam" id="TIGR00797">
    <property type="entry name" value="matE"/>
    <property type="match status" value="1"/>
</dbReference>
<keyword evidence="11 13" id="KW-0472">Membrane</keyword>
<feature type="transmembrane region" description="Helical" evidence="13">
    <location>
        <begin position="359"/>
        <end position="382"/>
    </location>
</feature>
<feature type="transmembrane region" description="Helical" evidence="13">
    <location>
        <begin position="389"/>
        <end position="410"/>
    </location>
</feature>
<dbReference type="RefSeq" id="WP_107001884.1">
    <property type="nucleotide sequence ID" value="NZ_JAQCTY010000010.1"/>
</dbReference>
<feature type="transmembrane region" description="Helical" evidence="13">
    <location>
        <begin position="20"/>
        <end position="41"/>
    </location>
</feature>
<evidence type="ECO:0000256" key="8">
    <source>
        <dbReference type="ARBA" id="ARBA00022692"/>
    </source>
</evidence>
<accession>A0A2T3FKK8</accession>
<dbReference type="PIRSF" id="PIRSF006603">
    <property type="entry name" value="DinF"/>
    <property type="match status" value="1"/>
</dbReference>
<keyword evidence="7" id="KW-1003">Cell membrane</keyword>
<name>A0A2T3FKK8_9CLOT</name>
<comment type="subcellular location">
    <subcellularLocation>
        <location evidence="2">Cell membrane</location>
        <topology evidence="2">Multi-pass membrane protein</topology>
    </subcellularLocation>
</comment>
<dbReference type="GO" id="GO:0015297">
    <property type="term" value="F:antiporter activity"/>
    <property type="evidence" value="ECO:0007669"/>
    <property type="project" value="UniProtKB-KW"/>
</dbReference>
<comment type="similarity">
    <text evidence="3">Belongs to the multi antimicrobial extrusion (MATE) (TC 2.A.66.1) family.</text>
</comment>
<keyword evidence="8 13" id="KW-0812">Transmembrane</keyword>
<evidence type="ECO:0000313" key="15">
    <source>
        <dbReference type="Proteomes" id="UP000241048"/>
    </source>
</evidence>
<comment type="caution">
    <text evidence="14">The sequence shown here is derived from an EMBL/GenBank/DDBJ whole genome shotgun (WGS) entry which is preliminary data.</text>
</comment>
<evidence type="ECO:0000256" key="1">
    <source>
        <dbReference type="ARBA" id="ARBA00003408"/>
    </source>
</evidence>
<feature type="transmembrane region" description="Helical" evidence="13">
    <location>
        <begin position="318"/>
        <end position="339"/>
    </location>
</feature>
<evidence type="ECO:0000256" key="4">
    <source>
        <dbReference type="ARBA" id="ARBA00020268"/>
    </source>
</evidence>
<evidence type="ECO:0000313" key="14">
    <source>
        <dbReference type="EMBL" id="PST35790.1"/>
    </source>
</evidence>
<dbReference type="GO" id="GO:0005886">
    <property type="term" value="C:plasma membrane"/>
    <property type="evidence" value="ECO:0007669"/>
    <property type="project" value="UniProtKB-SubCell"/>
</dbReference>
<feature type="transmembrane region" description="Helical" evidence="13">
    <location>
        <begin position="241"/>
        <end position="264"/>
    </location>
</feature>
<gene>
    <name evidence="14" type="ORF">C7U56_14990</name>
</gene>
<reference evidence="14 15" key="1">
    <citation type="submission" date="2018-03" db="EMBL/GenBank/DDBJ databases">
        <title>Lachnoclostridium SNUG30386 gen.nov., sp.nov., isolated from human faeces.</title>
        <authorList>
            <person name="Seo B."/>
            <person name="Jeon K."/>
            <person name="Ko G."/>
        </authorList>
    </citation>
    <scope>NUCLEOTIDE SEQUENCE [LARGE SCALE GENOMIC DNA]</scope>
    <source>
        <strain evidence="14 15">SNUG30386</strain>
    </source>
</reference>
<dbReference type="InterPro" id="IPR048279">
    <property type="entry name" value="MdtK-like"/>
</dbReference>
<evidence type="ECO:0000256" key="2">
    <source>
        <dbReference type="ARBA" id="ARBA00004651"/>
    </source>
</evidence>
<organism evidence="14 15">
    <name type="scientific">Clostridium fessum</name>
    <dbReference type="NCBI Taxonomy" id="2126740"/>
    <lineage>
        <taxon>Bacteria</taxon>
        <taxon>Bacillati</taxon>
        <taxon>Bacillota</taxon>
        <taxon>Clostridia</taxon>
        <taxon>Eubacteriales</taxon>
        <taxon>Clostridiaceae</taxon>
        <taxon>Clostridium</taxon>
    </lineage>
</organism>
<dbReference type="PANTHER" id="PTHR43298:SF2">
    <property type="entry name" value="FMN_FAD EXPORTER YEEO-RELATED"/>
    <property type="match status" value="1"/>
</dbReference>
<dbReference type="Pfam" id="PF01554">
    <property type="entry name" value="MatE"/>
    <property type="match status" value="2"/>
</dbReference>
<evidence type="ECO:0000256" key="6">
    <source>
        <dbReference type="ARBA" id="ARBA00022449"/>
    </source>
</evidence>
<keyword evidence="15" id="KW-1185">Reference proteome</keyword>
<feature type="transmembrane region" description="Helical" evidence="13">
    <location>
        <begin position="61"/>
        <end position="82"/>
    </location>
</feature>
<evidence type="ECO:0000256" key="10">
    <source>
        <dbReference type="ARBA" id="ARBA00023065"/>
    </source>
</evidence>
<dbReference type="AlphaFoldDB" id="A0A2T3FKK8"/>
<comment type="function">
    <text evidence="1">Multidrug efflux pump.</text>
</comment>
<sequence>MKSKAGTDTEFFRTEKIPKILLQIAPPVMLAQLIQAMYNIVDSFFVGKYSESALTALSVIYPLQLIIIALAVGTGVGVNTYMARLYAQKMPGQAEETAGTGTLLALGTWLIFAIFSIFCMRPYVLTSANTPEAIESAVIYGQIVCIGSIGAFLEGNWTKVHQSRGNMHRPMVAQTVGALTNIVLDPILIFGLGPVPELGVAGAAYATVCGQVAAAVITSFGGVGRLPERTKMPLYIKQIYWFGYASIIMQALFTVYIVILNAILAGFSDSAVTVLGLYYKMQTFFFIPLMGLQTCIVPVLSFNYATKSYARCREIMRDSYGFSCVFMLVGVICFVFFPVQLLQVFSKSSEVIAIGKNAFPIIGASFIPAVFSLMTPVFFQAIGNGKISLFLSVMRQICCLIPIFWLLSLIDLRFTWFAFPISEVLVGVTGIVLYYKEIKRDFDKGAA</sequence>
<keyword evidence="5" id="KW-0813">Transport</keyword>
<feature type="transmembrane region" description="Helical" evidence="13">
    <location>
        <begin position="284"/>
        <end position="306"/>
    </location>
</feature>
<dbReference type="EMBL" id="PYLO01000007">
    <property type="protein sequence ID" value="PST35790.1"/>
    <property type="molecule type" value="Genomic_DNA"/>
</dbReference>
<dbReference type="GO" id="GO:0042910">
    <property type="term" value="F:xenobiotic transmembrane transporter activity"/>
    <property type="evidence" value="ECO:0007669"/>
    <property type="project" value="InterPro"/>
</dbReference>
<evidence type="ECO:0000256" key="7">
    <source>
        <dbReference type="ARBA" id="ARBA00022475"/>
    </source>
</evidence>
<feature type="transmembrane region" description="Helical" evidence="13">
    <location>
        <begin position="103"/>
        <end position="125"/>
    </location>
</feature>
<dbReference type="InterPro" id="IPR050222">
    <property type="entry name" value="MATE_MdtK"/>
</dbReference>
<feature type="transmembrane region" description="Helical" evidence="13">
    <location>
        <begin position="137"/>
        <end position="158"/>
    </location>
</feature>
<evidence type="ECO:0000256" key="5">
    <source>
        <dbReference type="ARBA" id="ARBA00022448"/>
    </source>
</evidence>
<evidence type="ECO:0000256" key="12">
    <source>
        <dbReference type="ARBA" id="ARBA00031636"/>
    </source>
</evidence>
<keyword evidence="10" id="KW-0406">Ion transport</keyword>
<evidence type="ECO:0000256" key="11">
    <source>
        <dbReference type="ARBA" id="ARBA00023136"/>
    </source>
</evidence>
<protein>
    <recommendedName>
        <fullName evidence="4">Probable multidrug resistance protein NorM</fullName>
    </recommendedName>
    <alternativeName>
        <fullName evidence="12">Multidrug-efflux transporter</fullName>
    </alternativeName>
</protein>
<dbReference type="GO" id="GO:0006811">
    <property type="term" value="P:monoatomic ion transport"/>
    <property type="evidence" value="ECO:0007669"/>
    <property type="project" value="UniProtKB-KW"/>
</dbReference>
<evidence type="ECO:0000256" key="9">
    <source>
        <dbReference type="ARBA" id="ARBA00022989"/>
    </source>
</evidence>
<evidence type="ECO:0000256" key="13">
    <source>
        <dbReference type="SAM" id="Phobius"/>
    </source>
</evidence>
<feature type="transmembrane region" description="Helical" evidence="13">
    <location>
        <begin position="170"/>
        <end position="192"/>
    </location>
</feature>
<keyword evidence="6" id="KW-0050">Antiport</keyword>
<feature type="transmembrane region" description="Helical" evidence="13">
    <location>
        <begin position="198"/>
        <end position="220"/>
    </location>
</feature>
<dbReference type="InterPro" id="IPR002528">
    <property type="entry name" value="MATE_fam"/>
</dbReference>
<feature type="transmembrane region" description="Helical" evidence="13">
    <location>
        <begin position="416"/>
        <end position="435"/>
    </location>
</feature>